<dbReference type="PANTHER" id="PTHR32063:SF19">
    <property type="entry name" value="CATION EFFLUX SYSTEM PROTEIN CUSA"/>
    <property type="match status" value="1"/>
</dbReference>
<keyword evidence="3" id="KW-1185">Reference proteome</keyword>
<name>A0ABU3KXD7_9GAMM</name>
<evidence type="ECO:0000313" key="2">
    <source>
        <dbReference type="EMBL" id="MDT7525967.1"/>
    </source>
</evidence>
<dbReference type="EMBL" id="JANFPJ010000012">
    <property type="protein sequence ID" value="MDT7525967.1"/>
    <property type="molecule type" value="Genomic_DNA"/>
</dbReference>
<dbReference type="InterPro" id="IPR001036">
    <property type="entry name" value="Acrflvin-R"/>
</dbReference>
<accession>A0ABU3KXD7</accession>
<feature type="transmembrane region" description="Helical" evidence="1">
    <location>
        <begin position="21"/>
        <end position="44"/>
    </location>
</feature>
<keyword evidence="1" id="KW-0472">Membrane</keyword>
<dbReference type="RefSeq" id="WP_335342699.1">
    <property type="nucleotide sequence ID" value="NZ_JANFPJ010000012.1"/>
</dbReference>
<sequence length="165" mass="17860">MPITLVIIFMLLYVTFKSFKQALLIMVTLPLALSGSLWLVWALGFNLSTAVGVGMIALAGVAAEFGVVMMLYLNQALAEARRANSKPSLAELQQAIMQGAVQRVRPKAMTVLTIIAGLLPIMLSEGTGSEVMQRIAAPMIGGMIVAPLLSLLVIPAVYWLYLKRW</sequence>
<reference evidence="2 3" key="1">
    <citation type="submission" date="2022-07" db="EMBL/GenBank/DDBJ databases">
        <title>Pseudidiomarina sp. nov, a marine bacterium isolated from Pacific Ocean.</title>
        <authorList>
            <person name="Wang Y."/>
        </authorList>
    </citation>
    <scope>NUCLEOTIDE SEQUENCE [LARGE SCALE GENOMIC DNA]</scope>
    <source>
        <strain evidence="2 3">GXY010</strain>
    </source>
</reference>
<keyword evidence="1" id="KW-0812">Transmembrane</keyword>
<dbReference type="SUPFAM" id="SSF82866">
    <property type="entry name" value="Multidrug efflux transporter AcrB transmembrane domain"/>
    <property type="match status" value="1"/>
</dbReference>
<feature type="transmembrane region" description="Helical" evidence="1">
    <location>
        <begin position="135"/>
        <end position="161"/>
    </location>
</feature>
<evidence type="ECO:0000256" key="1">
    <source>
        <dbReference type="SAM" id="Phobius"/>
    </source>
</evidence>
<dbReference type="Gene3D" id="1.20.1640.10">
    <property type="entry name" value="Multidrug efflux transporter AcrB transmembrane domain"/>
    <property type="match status" value="1"/>
</dbReference>
<feature type="transmembrane region" description="Helical" evidence="1">
    <location>
        <begin position="50"/>
        <end position="73"/>
    </location>
</feature>
<organism evidence="2 3">
    <name type="scientific">Pseudidiomarina fusca</name>
    <dbReference type="NCBI Taxonomy" id="2965078"/>
    <lineage>
        <taxon>Bacteria</taxon>
        <taxon>Pseudomonadati</taxon>
        <taxon>Pseudomonadota</taxon>
        <taxon>Gammaproteobacteria</taxon>
        <taxon>Alteromonadales</taxon>
        <taxon>Idiomarinaceae</taxon>
        <taxon>Pseudidiomarina</taxon>
    </lineage>
</organism>
<feature type="transmembrane region" description="Helical" evidence="1">
    <location>
        <begin position="104"/>
        <end position="123"/>
    </location>
</feature>
<dbReference type="Pfam" id="PF00873">
    <property type="entry name" value="ACR_tran"/>
    <property type="match status" value="1"/>
</dbReference>
<proteinExistence type="predicted"/>
<protein>
    <submittedName>
        <fullName evidence="2">Efflux RND transporter permease subunit</fullName>
    </submittedName>
</protein>
<dbReference type="PANTHER" id="PTHR32063">
    <property type="match status" value="1"/>
</dbReference>
<evidence type="ECO:0000313" key="3">
    <source>
        <dbReference type="Proteomes" id="UP001305027"/>
    </source>
</evidence>
<comment type="caution">
    <text evidence="2">The sequence shown here is derived from an EMBL/GenBank/DDBJ whole genome shotgun (WGS) entry which is preliminary data.</text>
</comment>
<dbReference type="Proteomes" id="UP001305027">
    <property type="component" value="Unassembled WGS sequence"/>
</dbReference>
<gene>
    <name evidence="2" type="ORF">NOG12_07765</name>
</gene>
<keyword evidence="1" id="KW-1133">Transmembrane helix</keyword>